<evidence type="ECO:0000256" key="1">
    <source>
        <dbReference type="ARBA" id="ARBA00004123"/>
    </source>
</evidence>
<dbReference type="InterPro" id="IPR008906">
    <property type="entry name" value="HATC_C_dom"/>
</dbReference>
<gene>
    <name evidence="3" type="ORF">ACAOBT_LOCUS13353</name>
</gene>
<dbReference type="EMBL" id="CAKOFQ010006876">
    <property type="protein sequence ID" value="CAH1979205.1"/>
    <property type="molecule type" value="Genomic_DNA"/>
</dbReference>
<dbReference type="InterPro" id="IPR012337">
    <property type="entry name" value="RNaseH-like_sf"/>
</dbReference>
<accession>A0A9P0KP41</accession>
<dbReference type="AlphaFoldDB" id="A0A9P0KP41"/>
<dbReference type="GO" id="GO:0046983">
    <property type="term" value="F:protein dimerization activity"/>
    <property type="evidence" value="ECO:0007669"/>
    <property type="project" value="InterPro"/>
</dbReference>
<dbReference type="PANTHER" id="PTHR46289">
    <property type="entry name" value="52 KDA REPRESSOR OF THE INHIBITOR OF THE PROTEIN KINASE-LIKE PROTEIN-RELATED"/>
    <property type="match status" value="1"/>
</dbReference>
<keyword evidence="4" id="KW-1185">Reference proteome</keyword>
<dbReference type="InterPro" id="IPR006580">
    <property type="entry name" value="Znf_TTF"/>
</dbReference>
<dbReference type="SMART" id="SM00597">
    <property type="entry name" value="ZnF_TTF"/>
    <property type="match status" value="1"/>
</dbReference>
<comment type="caution">
    <text evidence="3">The sequence shown here is derived from an EMBL/GenBank/DDBJ whole genome shotgun (WGS) entry which is preliminary data.</text>
</comment>
<dbReference type="OrthoDB" id="6621209at2759"/>
<name>A0A9P0KP41_ACAOB</name>
<feature type="domain" description="TTF-type" evidence="2">
    <location>
        <begin position="106"/>
        <end position="192"/>
    </location>
</feature>
<evidence type="ECO:0000259" key="2">
    <source>
        <dbReference type="SMART" id="SM00597"/>
    </source>
</evidence>
<evidence type="ECO:0000313" key="3">
    <source>
        <dbReference type="EMBL" id="CAH1979205.1"/>
    </source>
</evidence>
<evidence type="ECO:0000313" key="4">
    <source>
        <dbReference type="Proteomes" id="UP001152888"/>
    </source>
</evidence>
<protein>
    <recommendedName>
        <fullName evidence="2">TTF-type domain-containing protein</fullName>
    </recommendedName>
</protein>
<dbReference type="InterPro" id="IPR009057">
    <property type="entry name" value="Homeodomain-like_sf"/>
</dbReference>
<dbReference type="SUPFAM" id="SSF46689">
    <property type="entry name" value="Homeodomain-like"/>
    <property type="match status" value="1"/>
</dbReference>
<dbReference type="SUPFAM" id="SSF53098">
    <property type="entry name" value="Ribonuclease H-like"/>
    <property type="match status" value="1"/>
</dbReference>
<dbReference type="InterPro" id="IPR052958">
    <property type="entry name" value="IFN-induced_PKR_regulator"/>
</dbReference>
<dbReference type="Proteomes" id="UP001152888">
    <property type="component" value="Unassembled WGS sequence"/>
</dbReference>
<sequence length="633" mass="72266">MKRTNQVSLLGFFCKKESPKPNELLSIEEVGINRAGPSTDTDDDEVKKARIDLCSAPSAAAARTGYDIGKYVCHPPSNDEEKLRALKEPWIPPDTFKFPVTDTGKKKLSFQRHWTNRYSWLVYSNLMQGALCKVCVLLGKTQGGRGHQELGAFVSKSFINWKKALESFDHHADTKYHKFAVEQAANFARIMEGKTLDVTECLNVENNKIAEENRKRLKAIVETIILCGRQAIALRGSHDSGEIGINEPEHNDELDARFKPHESTIEGIQMLLPEKTSNDSRIKENLEKIAQTFLGGENEGTIFLSEYEIWHNHWKSVAQKPATVLDAIDNCDDQFFPSIKKLLIILATLPVSTATPERSFSTLKRLKTYLRNKMGDERLTGLALMSVHRDLAVQLDSEEIINQLAIKRMPRKYKRRVGSRRYADYTAETLQMCLAEIRSGDISHRKAEQKYKIPRRTILNKLKGNHCKKPGKQPIFTSQEEHQFVECIVALGEYGFPINSRELRHIIKNYLSRCGREVKTFQDNLPGQDWTNAFIIRHPEISIRFAENIKRTRAAVDEPLLRSFFENLAGELKDVPPSNVWNFDETNLTDDPGKKKSWLRKEPSIQKLLEMHQKHLSPSCSVVTPLENCCLHM</sequence>
<reference evidence="3" key="1">
    <citation type="submission" date="2022-03" db="EMBL/GenBank/DDBJ databases">
        <authorList>
            <person name="Sayadi A."/>
        </authorList>
    </citation>
    <scope>NUCLEOTIDE SEQUENCE</scope>
</reference>
<comment type="subcellular location">
    <subcellularLocation>
        <location evidence="1">Nucleus</location>
    </subcellularLocation>
</comment>
<proteinExistence type="predicted"/>
<dbReference type="Pfam" id="PF05699">
    <property type="entry name" value="Dimer_Tnp_hAT"/>
    <property type="match status" value="1"/>
</dbReference>
<dbReference type="Gene3D" id="1.10.10.60">
    <property type="entry name" value="Homeodomain-like"/>
    <property type="match status" value="1"/>
</dbReference>
<dbReference type="PANTHER" id="PTHR46289:SF14">
    <property type="entry name" value="DUF4371 DOMAIN-CONTAINING PROTEIN"/>
    <property type="match status" value="1"/>
</dbReference>
<organism evidence="3 4">
    <name type="scientific">Acanthoscelides obtectus</name>
    <name type="common">Bean weevil</name>
    <name type="synonym">Bruchus obtectus</name>
    <dbReference type="NCBI Taxonomy" id="200917"/>
    <lineage>
        <taxon>Eukaryota</taxon>
        <taxon>Metazoa</taxon>
        <taxon>Ecdysozoa</taxon>
        <taxon>Arthropoda</taxon>
        <taxon>Hexapoda</taxon>
        <taxon>Insecta</taxon>
        <taxon>Pterygota</taxon>
        <taxon>Neoptera</taxon>
        <taxon>Endopterygota</taxon>
        <taxon>Coleoptera</taxon>
        <taxon>Polyphaga</taxon>
        <taxon>Cucujiformia</taxon>
        <taxon>Chrysomeloidea</taxon>
        <taxon>Chrysomelidae</taxon>
        <taxon>Bruchinae</taxon>
        <taxon>Bruchini</taxon>
        <taxon>Acanthoscelides</taxon>
    </lineage>
</organism>
<dbReference type="GO" id="GO:0005634">
    <property type="term" value="C:nucleus"/>
    <property type="evidence" value="ECO:0007669"/>
    <property type="project" value="UniProtKB-SubCell"/>
</dbReference>